<feature type="domain" description="Disintegrin" evidence="6">
    <location>
        <begin position="39"/>
        <end position="135"/>
    </location>
</feature>
<keyword evidence="3" id="KW-1015">Disulfide bond</keyword>
<evidence type="ECO:0000256" key="2">
    <source>
        <dbReference type="ARBA" id="ARBA00022737"/>
    </source>
</evidence>
<evidence type="ECO:0000313" key="7">
    <source>
        <dbReference type="EMBL" id="ORZ33122.1"/>
    </source>
</evidence>
<dbReference type="InterPro" id="IPR001762">
    <property type="entry name" value="Disintegrin_dom"/>
</dbReference>
<evidence type="ECO:0000256" key="3">
    <source>
        <dbReference type="ARBA" id="ARBA00023157"/>
    </source>
</evidence>
<dbReference type="FunFam" id="4.10.70.10:FF:000003">
    <property type="entry name" value="Disintegrin and metalloproteinase domain-containing protein 17"/>
    <property type="match status" value="1"/>
</dbReference>
<dbReference type="PANTHER" id="PTHR11905">
    <property type="entry name" value="ADAM A DISINTEGRIN AND METALLOPROTEASE DOMAIN"/>
    <property type="match status" value="1"/>
</dbReference>
<dbReference type="NCBIfam" id="TIGR02232">
    <property type="entry name" value="myxo_disulf_rpt"/>
    <property type="match status" value="1"/>
</dbReference>
<feature type="non-terminal residue" evidence="7">
    <location>
        <position position="139"/>
    </location>
</feature>
<sequence length="139" mass="14415">MNPSTCLSCSTHATNFSSCSADYMSSYFRSGLQCLNNVPQTCGNGLLDAGEECDSGNRRTGNACCTETCRLRPNAQCDASMGLCCNPSTCQLRPIGTACRAQGTNFPNDAPRSACDVADVCSGTSAKCPDVIAANGTVC</sequence>
<dbReference type="OrthoDB" id="5951731at2759"/>
<protein>
    <recommendedName>
        <fullName evidence="5">Disintegrin and metalloproteinase domain-containing protein B</fullName>
    </recommendedName>
</protein>
<keyword evidence="2" id="KW-0677">Repeat</keyword>
<evidence type="ECO:0000259" key="6">
    <source>
        <dbReference type="PROSITE" id="PS50214"/>
    </source>
</evidence>
<name>A0A1Y2HJ57_9FUNG</name>
<dbReference type="AlphaFoldDB" id="A0A1Y2HJ57"/>
<comment type="function">
    <text evidence="4">Probable zinc protease.</text>
</comment>
<evidence type="ECO:0000256" key="1">
    <source>
        <dbReference type="ARBA" id="ARBA00022729"/>
    </source>
</evidence>
<comment type="caution">
    <text evidence="7">The sequence shown here is derived from an EMBL/GenBank/DDBJ whole genome shotgun (WGS) entry which is preliminary data.</text>
</comment>
<dbReference type="SUPFAM" id="SSF57552">
    <property type="entry name" value="Blood coagulation inhibitor (disintegrin)"/>
    <property type="match status" value="1"/>
</dbReference>
<evidence type="ECO:0000313" key="8">
    <source>
        <dbReference type="Proteomes" id="UP000193411"/>
    </source>
</evidence>
<proteinExistence type="predicted"/>
<dbReference type="SMART" id="SM00050">
    <property type="entry name" value="DISIN"/>
    <property type="match status" value="1"/>
</dbReference>
<accession>A0A1Y2HJ57</accession>
<keyword evidence="8" id="KW-1185">Reference proteome</keyword>
<organism evidence="7 8">
    <name type="scientific">Catenaria anguillulae PL171</name>
    <dbReference type="NCBI Taxonomy" id="765915"/>
    <lineage>
        <taxon>Eukaryota</taxon>
        <taxon>Fungi</taxon>
        <taxon>Fungi incertae sedis</taxon>
        <taxon>Blastocladiomycota</taxon>
        <taxon>Blastocladiomycetes</taxon>
        <taxon>Blastocladiales</taxon>
        <taxon>Catenariaceae</taxon>
        <taxon>Catenaria</taxon>
    </lineage>
</organism>
<dbReference type="InterPro" id="IPR011936">
    <property type="entry name" value="Myxo_disulph_rpt"/>
</dbReference>
<evidence type="ECO:0000256" key="4">
    <source>
        <dbReference type="ARBA" id="ARBA00056552"/>
    </source>
</evidence>
<dbReference type="Pfam" id="PF00200">
    <property type="entry name" value="Disintegrin"/>
    <property type="match status" value="1"/>
</dbReference>
<dbReference type="Gene3D" id="4.10.70.10">
    <property type="entry name" value="Disintegrin domain"/>
    <property type="match status" value="1"/>
</dbReference>
<reference evidence="7 8" key="1">
    <citation type="submission" date="2016-07" db="EMBL/GenBank/DDBJ databases">
        <title>Pervasive Adenine N6-methylation of Active Genes in Fungi.</title>
        <authorList>
            <consortium name="DOE Joint Genome Institute"/>
            <person name="Mondo S.J."/>
            <person name="Dannebaum R.O."/>
            <person name="Kuo R.C."/>
            <person name="Labutti K."/>
            <person name="Haridas S."/>
            <person name="Kuo A."/>
            <person name="Salamov A."/>
            <person name="Ahrendt S.R."/>
            <person name="Lipzen A."/>
            <person name="Sullivan W."/>
            <person name="Andreopoulos W.B."/>
            <person name="Clum A."/>
            <person name="Lindquist E."/>
            <person name="Daum C."/>
            <person name="Ramamoorthy G.K."/>
            <person name="Gryganskyi A."/>
            <person name="Culley D."/>
            <person name="Magnuson J.K."/>
            <person name="James T.Y."/>
            <person name="O'Malley M.A."/>
            <person name="Stajich J.E."/>
            <person name="Spatafora J.W."/>
            <person name="Visel A."/>
            <person name="Grigoriev I.V."/>
        </authorList>
    </citation>
    <scope>NUCLEOTIDE SEQUENCE [LARGE SCALE GENOMIC DNA]</scope>
    <source>
        <strain evidence="7 8">PL171</strain>
    </source>
</reference>
<dbReference type="GO" id="GO:0006509">
    <property type="term" value="P:membrane protein ectodomain proteolysis"/>
    <property type="evidence" value="ECO:0007669"/>
    <property type="project" value="TreeGrafter"/>
</dbReference>
<dbReference type="Proteomes" id="UP000193411">
    <property type="component" value="Unassembled WGS sequence"/>
</dbReference>
<evidence type="ECO:0000256" key="5">
    <source>
        <dbReference type="ARBA" id="ARBA00074021"/>
    </source>
</evidence>
<dbReference type="PANTHER" id="PTHR11905:SF159">
    <property type="entry name" value="ADAM METALLOPROTEASE"/>
    <property type="match status" value="1"/>
</dbReference>
<dbReference type="STRING" id="765915.A0A1Y2HJ57"/>
<dbReference type="PROSITE" id="PS50214">
    <property type="entry name" value="DISINTEGRIN_2"/>
    <property type="match status" value="1"/>
</dbReference>
<gene>
    <name evidence="7" type="ORF">BCR44DRAFT_134711</name>
</gene>
<dbReference type="EMBL" id="MCFL01000038">
    <property type="protein sequence ID" value="ORZ33122.1"/>
    <property type="molecule type" value="Genomic_DNA"/>
</dbReference>
<keyword evidence="1" id="KW-0732">Signal</keyword>
<dbReference type="InterPro" id="IPR036436">
    <property type="entry name" value="Disintegrin_dom_sf"/>
</dbReference>